<dbReference type="Proteomes" id="UP000003174">
    <property type="component" value="Unassembled WGS sequence"/>
</dbReference>
<feature type="domain" description="HPr kinase/phosphorylase C-terminal" evidence="16">
    <location>
        <begin position="211"/>
        <end position="379"/>
    </location>
</feature>
<feature type="active site" evidence="14">
    <location>
        <position position="324"/>
    </location>
</feature>
<sequence length="394" mass="44647">MGESYCVVCKRNKLNEKWICTLGVFLALAFVADFPPVVPEFHQHTHRVRLKNLDTTDKKSSHKIKHKKIPRVHRIITEGIMYKVKLTEFVNKMNLKSLLPDIDTDSIMIEQSAVNRLALQLAGFFEHFDSERIQVIGNVEAAYMKQLAPESIPPLCEKIFSFNIPCLVFCRGLEPSQEMLDTAEKNGVPIFTTEMTTSDFIANSVRWLSEELAPRISIHGVLVDVYGEGVLIMGESGIGKSEAALELIHRGHRLVSDDVVEIRKISDDTLLGTSPDITRHFIELRGIGIVDVKTLFGVESVMYNQTIDMVIRLEDWNREANYDRLGLDEEYIEFLGNKVVCYSIPIRPGRNLAVIVESAAINYRAKKMGYNAAQELYNRVTGSLSTNKEEQKEQ</sequence>
<dbReference type="HAMAP" id="MF_01249">
    <property type="entry name" value="HPr_kinase"/>
    <property type="match status" value="1"/>
</dbReference>
<evidence type="ECO:0000256" key="5">
    <source>
        <dbReference type="ARBA" id="ARBA00022679"/>
    </source>
</evidence>
<feature type="binding site" evidence="14">
    <location>
        <position position="283"/>
    </location>
    <ligand>
        <name>Mg(2+)</name>
        <dbReference type="ChEBI" id="CHEBI:18420"/>
    </ligand>
</feature>
<feature type="active site" evidence="14">
    <location>
        <position position="240"/>
    </location>
</feature>
<evidence type="ECO:0000259" key="15">
    <source>
        <dbReference type="Pfam" id="PF02603"/>
    </source>
</evidence>
<dbReference type="GO" id="GO:0000287">
    <property type="term" value="F:magnesium ion binding"/>
    <property type="evidence" value="ECO:0007669"/>
    <property type="project" value="UniProtKB-UniRule"/>
</dbReference>
<keyword evidence="5 14" id="KW-0808">Transferase</keyword>
<evidence type="ECO:0000256" key="2">
    <source>
        <dbReference type="ARBA" id="ARBA00001946"/>
    </source>
</evidence>
<dbReference type="Pfam" id="PF02603">
    <property type="entry name" value="Hpr_kinase_N"/>
    <property type="match status" value="1"/>
</dbReference>
<dbReference type="SUPFAM" id="SSF75138">
    <property type="entry name" value="HprK N-terminal domain-like"/>
    <property type="match status" value="1"/>
</dbReference>
<feature type="binding site" evidence="14">
    <location>
        <begin position="234"/>
        <end position="241"/>
    </location>
    <ligand>
        <name>ATP</name>
        <dbReference type="ChEBI" id="CHEBI:30616"/>
    </ligand>
</feature>
<dbReference type="AlphaFoldDB" id="C0EXZ8"/>
<dbReference type="Pfam" id="PF07475">
    <property type="entry name" value="Hpr_kinase_C"/>
    <property type="match status" value="1"/>
</dbReference>
<feature type="active site" description="Proton acceptor; for phosphorylation activity. Proton donor; for dephosphorylation activity" evidence="14">
    <location>
        <position position="258"/>
    </location>
</feature>
<gene>
    <name evidence="14 17" type="primary">hprK</name>
    <name evidence="17" type="ORF">EUBHAL_02299</name>
</gene>
<name>C0EXZ8_9FIRM</name>
<feature type="active site" evidence="14">
    <location>
        <position position="219"/>
    </location>
</feature>
<keyword evidence="8 14" id="KW-0418">Kinase</keyword>
<evidence type="ECO:0000256" key="10">
    <source>
        <dbReference type="ARBA" id="ARBA00022842"/>
    </source>
</evidence>
<keyword evidence="4 14" id="KW-0723">Serine/threonine-protein kinase</keyword>
<evidence type="ECO:0000256" key="6">
    <source>
        <dbReference type="ARBA" id="ARBA00022723"/>
    </source>
</evidence>
<dbReference type="InterPro" id="IPR011126">
    <property type="entry name" value="Hpr_kin/Pase_Hpr_N"/>
</dbReference>
<dbReference type="GO" id="GO:0004712">
    <property type="term" value="F:protein serine/threonine/tyrosine kinase activity"/>
    <property type="evidence" value="ECO:0007669"/>
    <property type="project" value="UniProtKB-UniRule"/>
</dbReference>
<feature type="region of interest" description="Important for the catalytic mechanism of both phosphorylation and dephosphorylation" evidence="14">
    <location>
        <begin position="282"/>
        <end position="291"/>
    </location>
</feature>
<evidence type="ECO:0000313" key="18">
    <source>
        <dbReference type="Proteomes" id="UP000003174"/>
    </source>
</evidence>
<dbReference type="PANTHER" id="PTHR30305:SF1">
    <property type="entry name" value="HPR KINASE_PHOSPHORYLASE"/>
    <property type="match status" value="1"/>
</dbReference>
<feature type="region of interest" description="Important for the catalytic mechanism of dephosphorylation" evidence="14">
    <location>
        <begin position="345"/>
        <end position="350"/>
    </location>
</feature>
<dbReference type="InterPro" id="IPR011104">
    <property type="entry name" value="Hpr_kin/Pase_C"/>
</dbReference>
<evidence type="ECO:0000256" key="12">
    <source>
        <dbReference type="ARBA" id="ARBA00023277"/>
    </source>
</evidence>
<keyword evidence="11 14" id="KW-0511">Multifunctional enzyme</keyword>
<dbReference type="CDD" id="cd01918">
    <property type="entry name" value="HprK_C"/>
    <property type="match status" value="1"/>
</dbReference>
<keyword evidence="7 14" id="KW-0547">Nucleotide-binding</keyword>
<evidence type="ECO:0000256" key="14">
    <source>
        <dbReference type="HAMAP-Rule" id="MF_01249"/>
    </source>
</evidence>
<evidence type="ECO:0000256" key="13">
    <source>
        <dbReference type="ARBA" id="ARBA00047657"/>
    </source>
</evidence>
<keyword evidence="10 14" id="KW-0460">Magnesium</keyword>
<comment type="caution">
    <text evidence="17">The sequence shown here is derived from an EMBL/GenBank/DDBJ whole genome shotgun (WGS) entry which is preliminary data.</text>
</comment>
<comment type="catalytic activity">
    <reaction evidence="13 14">
        <text>[HPr protein]-O-phospho-L-serine + phosphate + H(+) = [HPr protein]-L-serine + diphosphate</text>
        <dbReference type="Rhea" id="RHEA:46604"/>
        <dbReference type="Rhea" id="RHEA-COMP:11602"/>
        <dbReference type="Rhea" id="RHEA-COMP:11603"/>
        <dbReference type="ChEBI" id="CHEBI:15378"/>
        <dbReference type="ChEBI" id="CHEBI:29999"/>
        <dbReference type="ChEBI" id="CHEBI:33019"/>
        <dbReference type="ChEBI" id="CHEBI:43474"/>
        <dbReference type="ChEBI" id="CHEBI:83421"/>
    </reaction>
</comment>
<organism evidence="17 18">
    <name type="scientific">Anaerobutyricum hallii DSM 3353</name>
    <dbReference type="NCBI Taxonomy" id="411469"/>
    <lineage>
        <taxon>Bacteria</taxon>
        <taxon>Bacillati</taxon>
        <taxon>Bacillota</taxon>
        <taxon>Clostridia</taxon>
        <taxon>Lachnospirales</taxon>
        <taxon>Lachnospiraceae</taxon>
        <taxon>Anaerobutyricum</taxon>
    </lineage>
</organism>
<dbReference type="GO" id="GO:0004674">
    <property type="term" value="F:protein serine/threonine kinase activity"/>
    <property type="evidence" value="ECO:0007669"/>
    <property type="project" value="UniProtKB-KW"/>
</dbReference>
<evidence type="ECO:0000313" key="17">
    <source>
        <dbReference type="EMBL" id="EEG35839.1"/>
    </source>
</evidence>
<accession>C0EXZ8</accession>
<dbReference type="NCBIfam" id="TIGR00679">
    <property type="entry name" value="hpr-ser"/>
    <property type="match status" value="1"/>
</dbReference>
<comment type="cofactor">
    <cofactor evidence="2 14">
        <name>Mg(2+)</name>
        <dbReference type="ChEBI" id="CHEBI:18420"/>
    </cofactor>
</comment>
<dbReference type="FunFam" id="3.40.50.300:FF:000174">
    <property type="entry name" value="HPr kinase/phosphorylase"/>
    <property type="match status" value="1"/>
</dbReference>
<dbReference type="EC" id="2.7.11.-" evidence="14"/>
<keyword evidence="12 14" id="KW-0119">Carbohydrate metabolism</keyword>
<dbReference type="Gene3D" id="3.40.1390.20">
    <property type="entry name" value="HprK N-terminal domain-like"/>
    <property type="match status" value="1"/>
</dbReference>
<comment type="miscellaneous">
    <text evidence="14">Both phosphorylation and phosphorolysis are carried out by the same active site and suggest a common mechanism for both reactions.</text>
</comment>
<evidence type="ECO:0000256" key="3">
    <source>
        <dbReference type="ARBA" id="ARBA00006883"/>
    </source>
</evidence>
<dbReference type="InterPro" id="IPR028979">
    <property type="entry name" value="Ser_kin/Pase_Hpr-like_N_sf"/>
</dbReference>
<dbReference type="eggNOG" id="COG1493">
    <property type="taxonomic scope" value="Bacteria"/>
</dbReference>
<evidence type="ECO:0000256" key="4">
    <source>
        <dbReference type="ARBA" id="ARBA00022527"/>
    </source>
</evidence>
<comment type="subunit">
    <text evidence="14">Homohexamer.</text>
</comment>
<evidence type="ECO:0000256" key="9">
    <source>
        <dbReference type="ARBA" id="ARBA00022840"/>
    </source>
</evidence>
<dbReference type="PANTHER" id="PTHR30305">
    <property type="entry name" value="PROTEIN YJDM-RELATED"/>
    <property type="match status" value="1"/>
</dbReference>
<evidence type="ECO:0000256" key="11">
    <source>
        <dbReference type="ARBA" id="ARBA00023268"/>
    </source>
</evidence>
<protein>
    <recommendedName>
        <fullName evidence="14">HPr kinase/phosphorylase</fullName>
        <shortName evidence="14">HPrK/P</shortName>
        <ecNumber evidence="14">2.7.11.-</ecNumber>
        <ecNumber evidence="14">2.7.4.-</ecNumber>
    </recommendedName>
    <alternativeName>
        <fullName evidence="14">HPr(Ser) kinase/phosphorylase</fullName>
    </alternativeName>
</protein>
<keyword evidence="9 14" id="KW-0067">ATP-binding</keyword>
<feature type="domain" description="HPr(Ser) kinase/phosphorylase N-terminal" evidence="15">
    <location>
        <begin position="84"/>
        <end position="208"/>
    </location>
</feature>
<keyword evidence="6 14" id="KW-0479">Metal-binding</keyword>
<dbReference type="InterPro" id="IPR027417">
    <property type="entry name" value="P-loop_NTPase"/>
</dbReference>
<reference evidence="17 18" key="2">
    <citation type="submission" date="2009-02" db="EMBL/GenBank/DDBJ databases">
        <title>Draft genome sequence of Eubacterium hallii (DSM 3353).</title>
        <authorList>
            <person name="Sudarsanam P."/>
            <person name="Ley R."/>
            <person name="Guruge J."/>
            <person name="Turnbaugh P.J."/>
            <person name="Mahowald M."/>
            <person name="Liep D."/>
            <person name="Gordon J."/>
        </authorList>
    </citation>
    <scope>NUCLEOTIDE SEQUENCE [LARGE SCALE GENOMIC DNA]</scope>
    <source>
        <strain evidence="17 18">DSM 3353</strain>
    </source>
</reference>
<dbReference type="Gene3D" id="3.40.50.300">
    <property type="entry name" value="P-loop containing nucleotide triphosphate hydrolases"/>
    <property type="match status" value="1"/>
</dbReference>
<evidence type="ECO:0000259" key="16">
    <source>
        <dbReference type="Pfam" id="PF07475"/>
    </source>
</evidence>
<comment type="catalytic activity">
    <reaction evidence="1 14">
        <text>[HPr protein]-L-serine + ATP = [HPr protein]-O-phospho-L-serine + ADP + H(+)</text>
        <dbReference type="Rhea" id="RHEA:46600"/>
        <dbReference type="Rhea" id="RHEA-COMP:11602"/>
        <dbReference type="Rhea" id="RHEA-COMP:11603"/>
        <dbReference type="ChEBI" id="CHEBI:15378"/>
        <dbReference type="ChEBI" id="CHEBI:29999"/>
        <dbReference type="ChEBI" id="CHEBI:30616"/>
        <dbReference type="ChEBI" id="CHEBI:83421"/>
        <dbReference type="ChEBI" id="CHEBI:456216"/>
    </reaction>
</comment>
<reference evidence="17 18" key="1">
    <citation type="submission" date="2009-01" db="EMBL/GenBank/DDBJ databases">
        <authorList>
            <person name="Fulton L."/>
            <person name="Clifton S."/>
            <person name="Fulton B."/>
            <person name="Xu J."/>
            <person name="Minx P."/>
            <person name="Pepin K.H."/>
            <person name="Johnson M."/>
            <person name="Bhonagiri V."/>
            <person name="Nash W.E."/>
            <person name="Mardis E.R."/>
            <person name="Wilson R.K."/>
        </authorList>
    </citation>
    <scope>NUCLEOTIDE SEQUENCE [LARGE SCALE GENOMIC DNA]</scope>
    <source>
        <strain evidence="17 18">DSM 3353</strain>
    </source>
</reference>
<feature type="binding site" evidence="14">
    <location>
        <position position="241"/>
    </location>
    <ligand>
        <name>Mg(2+)</name>
        <dbReference type="ChEBI" id="CHEBI:18420"/>
    </ligand>
</feature>
<evidence type="ECO:0000256" key="7">
    <source>
        <dbReference type="ARBA" id="ARBA00022741"/>
    </source>
</evidence>
<dbReference type="GO" id="GO:0006109">
    <property type="term" value="P:regulation of carbohydrate metabolic process"/>
    <property type="evidence" value="ECO:0007669"/>
    <property type="project" value="UniProtKB-UniRule"/>
</dbReference>
<comment type="similarity">
    <text evidence="3 14">Belongs to the HPrK/P family.</text>
</comment>
<comment type="domain">
    <text evidence="14">The Walker A ATP-binding motif also binds Pi and PPi.</text>
</comment>
<evidence type="ECO:0000256" key="8">
    <source>
        <dbReference type="ARBA" id="ARBA00022777"/>
    </source>
</evidence>
<dbReference type="GO" id="GO:0000155">
    <property type="term" value="F:phosphorelay sensor kinase activity"/>
    <property type="evidence" value="ECO:0007669"/>
    <property type="project" value="InterPro"/>
</dbReference>
<proteinExistence type="inferred from homology"/>
<dbReference type="EMBL" id="ACEP01000101">
    <property type="protein sequence ID" value="EEG35839.1"/>
    <property type="molecule type" value="Genomic_DNA"/>
</dbReference>
<dbReference type="InterPro" id="IPR003755">
    <property type="entry name" value="HPr(Ser)_kin/Pase"/>
</dbReference>
<evidence type="ECO:0000256" key="1">
    <source>
        <dbReference type="ARBA" id="ARBA00001120"/>
    </source>
</evidence>
<comment type="function">
    <text evidence="14">Catalyzes the ATP- as well as the pyrophosphate-dependent phosphorylation of a specific serine residue in HPr, a phosphocarrier protein of the phosphoenolpyruvate-dependent sugar phosphotransferase system (PTS). HprK/P also catalyzes the pyrophosphate-producing, inorganic phosphate-dependent dephosphorylation (phosphorolysis) of seryl-phosphorylated HPr (P-Ser-HPr). The two antagonistic activities of HprK/P are regulated by several intracellular metabolites, which change their concentration in response to the absence or presence of rapidly metabolisable carbon sources (glucose, fructose, etc.) in the growth medium. Therefore, by controlling the phosphorylation state of HPr, HPrK/P is a sensor enzyme that plays a major role in the regulation of carbon metabolism and sugar transport: it mediates carbon catabolite repression (CCR), and regulates PTS-catalyzed carbohydrate uptake and inducer exclusion.</text>
</comment>
<dbReference type="GO" id="GO:0005524">
    <property type="term" value="F:ATP binding"/>
    <property type="evidence" value="ECO:0007669"/>
    <property type="project" value="UniProtKB-UniRule"/>
</dbReference>
<dbReference type="EC" id="2.7.4.-" evidence="14"/>
<dbReference type="SUPFAM" id="SSF53795">
    <property type="entry name" value="PEP carboxykinase-like"/>
    <property type="match status" value="1"/>
</dbReference>